<dbReference type="InterPro" id="IPR011009">
    <property type="entry name" value="Kinase-like_dom_sf"/>
</dbReference>
<dbReference type="InterPro" id="IPR000719">
    <property type="entry name" value="Prot_kinase_dom"/>
</dbReference>
<dbReference type="InterPro" id="IPR059179">
    <property type="entry name" value="MLKL-like_MCAfunc"/>
</dbReference>
<dbReference type="Gene3D" id="1.10.510.10">
    <property type="entry name" value="Transferase(Phosphotransferase) domain 1"/>
    <property type="match status" value="1"/>
</dbReference>
<evidence type="ECO:0000313" key="2">
    <source>
        <dbReference type="EMBL" id="CAL5005364.1"/>
    </source>
</evidence>
<keyword evidence="3" id="KW-1185">Reference proteome</keyword>
<evidence type="ECO:0000259" key="1">
    <source>
        <dbReference type="PROSITE" id="PS50011"/>
    </source>
</evidence>
<gene>
    <name evidence="2" type="ORF">URODEC1_LOCUS67410</name>
</gene>
<dbReference type="AlphaFoldDB" id="A0ABC9BP89"/>
<dbReference type="Proteomes" id="UP001497457">
    <property type="component" value="Chromosome 27b"/>
</dbReference>
<dbReference type="Gene3D" id="3.30.200.20">
    <property type="entry name" value="Phosphorylase Kinase, domain 1"/>
    <property type="match status" value="1"/>
</dbReference>
<reference evidence="2" key="1">
    <citation type="submission" date="2024-10" db="EMBL/GenBank/DDBJ databases">
        <authorList>
            <person name="Ryan C."/>
        </authorList>
    </citation>
    <scope>NUCLEOTIDE SEQUENCE [LARGE SCALE GENOMIC DNA]</scope>
</reference>
<feature type="domain" description="Protein kinase" evidence="1">
    <location>
        <begin position="160"/>
        <end position="471"/>
    </location>
</feature>
<accession>A0ABC9BP89</accession>
<organism evidence="2 3">
    <name type="scientific">Urochloa decumbens</name>
    <dbReference type="NCBI Taxonomy" id="240449"/>
    <lineage>
        <taxon>Eukaryota</taxon>
        <taxon>Viridiplantae</taxon>
        <taxon>Streptophyta</taxon>
        <taxon>Embryophyta</taxon>
        <taxon>Tracheophyta</taxon>
        <taxon>Spermatophyta</taxon>
        <taxon>Magnoliopsida</taxon>
        <taxon>Liliopsida</taxon>
        <taxon>Poales</taxon>
        <taxon>Poaceae</taxon>
        <taxon>PACMAD clade</taxon>
        <taxon>Panicoideae</taxon>
        <taxon>Panicodae</taxon>
        <taxon>Paniceae</taxon>
        <taxon>Melinidinae</taxon>
        <taxon>Urochloa</taxon>
    </lineage>
</organism>
<proteinExistence type="predicted"/>
<dbReference type="CDD" id="cd21037">
    <property type="entry name" value="MLKL_NTD"/>
    <property type="match status" value="1"/>
</dbReference>
<dbReference type="InterPro" id="IPR001245">
    <property type="entry name" value="Ser-Thr/Tyr_kinase_cat_dom"/>
</dbReference>
<dbReference type="SMART" id="SM00220">
    <property type="entry name" value="S_TKc"/>
    <property type="match status" value="1"/>
</dbReference>
<dbReference type="PANTHER" id="PTHR46146:SF17">
    <property type="entry name" value="PROTEIN KINASE DOMAIN-CONTAINING PROTEIN"/>
    <property type="match status" value="1"/>
</dbReference>
<dbReference type="Gene3D" id="1.20.930.20">
    <property type="entry name" value="Adaptor protein Cbl, N-terminal domain"/>
    <property type="match status" value="1"/>
</dbReference>
<dbReference type="PROSITE" id="PS50011">
    <property type="entry name" value="PROTEIN_KINASE_DOM"/>
    <property type="match status" value="1"/>
</dbReference>
<evidence type="ECO:0000313" key="3">
    <source>
        <dbReference type="Proteomes" id="UP001497457"/>
    </source>
</evidence>
<dbReference type="Pfam" id="PF07714">
    <property type="entry name" value="PK_Tyr_Ser-Thr"/>
    <property type="match status" value="1"/>
</dbReference>
<dbReference type="InterPro" id="IPR036537">
    <property type="entry name" value="Adaptor_Cbl_N_dom_sf"/>
</dbReference>
<sequence length="480" mass="51678">MWSGLGNAATVAQLVGVDAGGIISMIRLAARTAQQNKKDCEHLAGRVEHLAELVPCLPQDQESQRGLTRLHGTLLEAHDLIMSCQGRGLANQLWNASRQAERFRDIERKIDACLSSFILISHIGIIRRLDGDNSSQRQVHEDVEEFTRAEIMVATDNFYVVLSDDTGSNGFGGTATVYKGTLGNGQDVDVKRLNPEWRGAEDAFGTELAILSRLRHEHIVRLLGRCADGGERIVVTQHMANGSLYNQLHGHCGATSSSPVATSWKARVQALLGAARAVEHLHRRAVPLVIHGGVTSSNILLDDTWTPRLAGFGAAVRQEAGVESQAVAPVAAADTGCGYAHERSFANAYADPEHCSTGRIKPASDVYSLGVVMLEVLTGKLPVMDVWDEGSQTVVPNMTLASFALPSIRGGRLGNVLDRRPALQQQTSWQQQLGPPAPLQMVANTAAQCLLLHGDNRPPIADVVANLEQALQLLCGHGNL</sequence>
<name>A0ABC9BP89_9POAL</name>
<dbReference type="SUPFAM" id="SSF56112">
    <property type="entry name" value="Protein kinase-like (PK-like)"/>
    <property type="match status" value="1"/>
</dbReference>
<dbReference type="PANTHER" id="PTHR46146">
    <property type="entry name" value="SERINE/THREONINE-PROTEIN KINASE-LIKE PROTEIN CCR4"/>
    <property type="match status" value="1"/>
</dbReference>
<dbReference type="EMBL" id="OZ075137">
    <property type="protein sequence ID" value="CAL5005364.1"/>
    <property type="molecule type" value="Genomic_DNA"/>
</dbReference>
<protein>
    <recommendedName>
        <fullName evidence="1">Protein kinase domain-containing protein</fullName>
    </recommendedName>
</protein>